<dbReference type="PANTHER" id="PTHR47908">
    <property type="match status" value="1"/>
</dbReference>
<evidence type="ECO:0000256" key="1">
    <source>
        <dbReference type="SAM" id="Phobius"/>
    </source>
</evidence>
<keyword evidence="3" id="KW-1185">Reference proteome</keyword>
<dbReference type="InterPro" id="IPR011990">
    <property type="entry name" value="TPR-like_helical_dom_sf"/>
</dbReference>
<evidence type="ECO:0000313" key="2">
    <source>
        <dbReference type="EMBL" id="KAK9914945.1"/>
    </source>
</evidence>
<dbReference type="SUPFAM" id="SSF52799">
    <property type="entry name" value="(Phosphotyrosine protein) phosphatases II"/>
    <property type="match status" value="1"/>
</dbReference>
<proteinExistence type="predicted"/>
<keyword evidence="1" id="KW-1133">Transmembrane helix</keyword>
<dbReference type="Gene3D" id="1.25.40.10">
    <property type="entry name" value="Tetratricopeptide repeat domain"/>
    <property type="match status" value="1"/>
</dbReference>
<dbReference type="SUPFAM" id="SSF48452">
    <property type="entry name" value="TPR-like"/>
    <property type="match status" value="1"/>
</dbReference>
<keyword evidence="1" id="KW-0472">Membrane</keyword>
<accession>A0ABR2YSZ5</accession>
<dbReference type="EMBL" id="JALJOT010000005">
    <property type="protein sequence ID" value="KAK9914945.1"/>
    <property type="molecule type" value="Genomic_DNA"/>
</dbReference>
<dbReference type="Gene3D" id="3.90.190.10">
    <property type="entry name" value="Protein tyrosine phosphatase superfamily"/>
    <property type="match status" value="1"/>
</dbReference>
<protein>
    <submittedName>
        <fullName evidence="2">Uncharacterized protein</fullName>
    </submittedName>
</protein>
<organism evidence="2 3">
    <name type="scientific">Coccomyxa subellipsoidea</name>
    <dbReference type="NCBI Taxonomy" id="248742"/>
    <lineage>
        <taxon>Eukaryota</taxon>
        <taxon>Viridiplantae</taxon>
        <taxon>Chlorophyta</taxon>
        <taxon>core chlorophytes</taxon>
        <taxon>Trebouxiophyceae</taxon>
        <taxon>Trebouxiophyceae incertae sedis</taxon>
        <taxon>Coccomyxaceae</taxon>
        <taxon>Coccomyxa</taxon>
    </lineage>
</organism>
<gene>
    <name evidence="2" type="ORF">WJX75_002694</name>
</gene>
<evidence type="ECO:0000313" key="3">
    <source>
        <dbReference type="Proteomes" id="UP001491310"/>
    </source>
</evidence>
<reference evidence="2 3" key="1">
    <citation type="journal article" date="2024" name="Nat. Commun.">
        <title>Phylogenomics reveals the evolutionary origins of lichenization in chlorophyte algae.</title>
        <authorList>
            <person name="Puginier C."/>
            <person name="Libourel C."/>
            <person name="Otte J."/>
            <person name="Skaloud P."/>
            <person name="Haon M."/>
            <person name="Grisel S."/>
            <person name="Petersen M."/>
            <person name="Berrin J.G."/>
            <person name="Delaux P.M."/>
            <person name="Dal Grande F."/>
            <person name="Keller J."/>
        </authorList>
    </citation>
    <scope>NUCLEOTIDE SEQUENCE [LARGE SCALE GENOMIC DNA]</scope>
    <source>
        <strain evidence="2 3">SAG 216-7</strain>
    </source>
</reference>
<dbReference type="PANTHER" id="PTHR47908:SF2">
    <property type="entry name" value="TETRATRICOPEPTIDE REPEAT (TPR)-LIKE SUPERFAMILY PROTEIN"/>
    <property type="match status" value="1"/>
</dbReference>
<dbReference type="InterPro" id="IPR026893">
    <property type="entry name" value="Tyr/Ser_Pase_IphP-type"/>
</dbReference>
<feature type="transmembrane region" description="Helical" evidence="1">
    <location>
        <begin position="131"/>
        <end position="154"/>
    </location>
</feature>
<dbReference type="InterPro" id="IPR029021">
    <property type="entry name" value="Prot-tyrosine_phosphatase-like"/>
</dbReference>
<dbReference type="Pfam" id="PF13350">
    <property type="entry name" value="Y_phosphatase3"/>
    <property type="match status" value="1"/>
</dbReference>
<comment type="caution">
    <text evidence="2">The sequence shown here is derived from an EMBL/GenBank/DDBJ whole genome shotgun (WGS) entry which is preliminary data.</text>
</comment>
<dbReference type="Proteomes" id="UP001491310">
    <property type="component" value="Unassembled WGS sequence"/>
</dbReference>
<sequence>MAVEPYHVPTTRITAQLKTVLNARDLAEACKSIAPGRVLRAACPISANEEDVLVLREMLQITRLIDLRSNYERKQDGLGLLVKNAHVMKVDRRKGAATLQGRVGSVYLPKAPRHNDVLTVHYISLLERTRYYRAFITSLPLGTAASIIFWSLLLNKNRAISIAMREVNAGGLQGLYKNILSTAGHEICTALELLTEAAEGGDTTLFFCKIGKDRTGLLASLVLNCCGASDDEIVSDYMRSDDVGAVALGGMEKEELKGLDVSIFSRAPPQVMLDTIDYLRSQSIPRRRVLLATTAPVLVMGLLGGQSPARQASRLVQAGMDKFRRADVDGSLQDFNSALDLDPAMRPYLWQRGLSLFYAGQYREASQQFRDDVAVNPNDTEEAIWAFLAEARLSGPETARQNFLKVGKDPRPVMRAAYTAFQEGSDPGRILEAVNPARGSHDTFYANLYVGLYHESLGETSKAEEALFAAVGTPYAQQSGDYMAGVAAVHCITRGFKPL</sequence>
<name>A0ABR2YSZ5_9CHLO</name>
<keyword evidence="1" id="KW-0812">Transmembrane</keyword>